<dbReference type="AlphaFoldDB" id="A0A7W7LXG5"/>
<sequence>MVAQWAPAPGTCASLLGRVHDEPHRPDRAVKADPKGPGHLAEPVELIAALDAELGGGQSSENPRRHRHALVGTRDGINTWMRGHPADYR</sequence>
<evidence type="ECO:0000256" key="1">
    <source>
        <dbReference type="SAM" id="MobiDB-lite"/>
    </source>
</evidence>
<gene>
    <name evidence="2" type="ORF">FHS37_002295</name>
</gene>
<accession>A0A7W7LXG5</accession>
<reference evidence="2 3" key="1">
    <citation type="submission" date="2020-08" db="EMBL/GenBank/DDBJ databases">
        <title>Genomic Encyclopedia of Type Strains, Phase III (KMG-III): the genomes of soil and plant-associated and newly described type strains.</title>
        <authorList>
            <person name="Whitman W."/>
        </authorList>
    </citation>
    <scope>NUCLEOTIDE SEQUENCE [LARGE SCALE GENOMIC DNA]</scope>
    <source>
        <strain evidence="2 3">CECT 3273</strain>
    </source>
</reference>
<evidence type="ECO:0000313" key="3">
    <source>
        <dbReference type="Proteomes" id="UP000579523"/>
    </source>
</evidence>
<organism evidence="2 3">
    <name type="scientific">Streptomyces griseomycini</name>
    <dbReference type="NCBI Taxonomy" id="66895"/>
    <lineage>
        <taxon>Bacteria</taxon>
        <taxon>Bacillati</taxon>
        <taxon>Actinomycetota</taxon>
        <taxon>Actinomycetes</taxon>
        <taxon>Kitasatosporales</taxon>
        <taxon>Streptomycetaceae</taxon>
        <taxon>Streptomyces</taxon>
    </lineage>
</organism>
<comment type="caution">
    <text evidence="2">The sequence shown here is derived from an EMBL/GenBank/DDBJ whole genome shotgun (WGS) entry which is preliminary data.</text>
</comment>
<dbReference type="EMBL" id="JACHJI010000003">
    <property type="protein sequence ID" value="MBB4898260.1"/>
    <property type="molecule type" value="Genomic_DNA"/>
</dbReference>
<feature type="compositionally biased region" description="Basic and acidic residues" evidence="1">
    <location>
        <begin position="18"/>
        <end position="36"/>
    </location>
</feature>
<keyword evidence="3" id="KW-1185">Reference proteome</keyword>
<dbReference type="RefSeq" id="WP_184819758.1">
    <property type="nucleotide sequence ID" value="NZ_BMTK01000022.1"/>
</dbReference>
<proteinExistence type="predicted"/>
<feature type="region of interest" description="Disordered" evidence="1">
    <location>
        <begin position="1"/>
        <end position="39"/>
    </location>
</feature>
<dbReference type="Proteomes" id="UP000579523">
    <property type="component" value="Unassembled WGS sequence"/>
</dbReference>
<evidence type="ECO:0000313" key="2">
    <source>
        <dbReference type="EMBL" id="MBB4898260.1"/>
    </source>
</evidence>
<protein>
    <submittedName>
        <fullName evidence="2">Uncharacterized protein</fullName>
    </submittedName>
</protein>
<name>A0A7W7LXG5_9ACTN</name>